<dbReference type="AlphaFoldDB" id="A0AAJ0DCT2"/>
<feature type="compositionally biased region" description="Low complexity" evidence="1">
    <location>
        <begin position="162"/>
        <end position="172"/>
    </location>
</feature>
<dbReference type="EMBL" id="JAWDJX010000058">
    <property type="protein sequence ID" value="KAK3047640.1"/>
    <property type="molecule type" value="Genomic_DNA"/>
</dbReference>
<evidence type="ECO:0000313" key="2">
    <source>
        <dbReference type="EMBL" id="KAK3047640.1"/>
    </source>
</evidence>
<evidence type="ECO:0000313" key="3">
    <source>
        <dbReference type="Proteomes" id="UP001271007"/>
    </source>
</evidence>
<protein>
    <recommendedName>
        <fullName evidence="4">BZIP domain-containing protein</fullName>
    </recommendedName>
</protein>
<gene>
    <name evidence="2" type="ORF">LTR09_010898</name>
</gene>
<dbReference type="Gene3D" id="1.20.5.170">
    <property type="match status" value="1"/>
</dbReference>
<reference evidence="2" key="1">
    <citation type="submission" date="2023-04" db="EMBL/GenBank/DDBJ databases">
        <title>Black Yeasts Isolated from many extreme environments.</title>
        <authorList>
            <person name="Coleine C."/>
            <person name="Stajich J.E."/>
            <person name="Selbmann L."/>
        </authorList>
    </citation>
    <scope>NUCLEOTIDE SEQUENCE</scope>
    <source>
        <strain evidence="2">CCFEE 5312</strain>
    </source>
</reference>
<feature type="region of interest" description="Disordered" evidence="1">
    <location>
        <begin position="146"/>
        <end position="175"/>
    </location>
</feature>
<comment type="caution">
    <text evidence="2">The sequence shown here is derived from an EMBL/GenBank/DDBJ whole genome shotgun (WGS) entry which is preliminary data.</text>
</comment>
<evidence type="ECO:0008006" key="4">
    <source>
        <dbReference type="Google" id="ProtNLM"/>
    </source>
</evidence>
<proteinExistence type="predicted"/>
<feature type="compositionally biased region" description="Polar residues" evidence="1">
    <location>
        <begin position="146"/>
        <end position="161"/>
    </location>
</feature>
<keyword evidence="3" id="KW-1185">Reference proteome</keyword>
<organism evidence="2 3">
    <name type="scientific">Extremus antarcticus</name>
    <dbReference type="NCBI Taxonomy" id="702011"/>
    <lineage>
        <taxon>Eukaryota</taxon>
        <taxon>Fungi</taxon>
        <taxon>Dikarya</taxon>
        <taxon>Ascomycota</taxon>
        <taxon>Pezizomycotina</taxon>
        <taxon>Dothideomycetes</taxon>
        <taxon>Dothideomycetidae</taxon>
        <taxon>Mycosphaerellales</taxon>
        <taxon>Extremaceae</taxon>
        <taxon>Extremus</taxon>
    </lineage>
</organism>
<name>A0AAJ0DCT2_9PEZI</name>
<dbReference type="Proteomes" id="UP001271007">
    <property type="component" value="Unassembled WGS sequence"/>
</dbReference>
<accession>A0AAJ0DCT2</accession>
<evidence type="ECO:0000256" key="1">
    <source>
        <dbReference type="SAM" id="MobiDB-lite"/>
    </source>
</evidence>
<sequence>MAASAMFPQPISYGFEHGYPTGDQGLGLQLSGPCDIDAPADAYRVPIFGLSDRTALGKQFRGIALQWDSLADLQPPPGCASVEPSLEICVASAAQYRPGEESLYGTSVSPQDVHFNAGDGIVDARVDQVLPTYMRPDSVRHISKAQRMNTKTSGTPSVTSIETSAKEAAAASDRSERARHAAILRHTQVKESKAAGLHQTPKDVEREKNRIVAAKCGKKKRAANVALNDEYRAAAAANTSMKREQRELLDQLTFWRMLALQHISNGQTMCQCDEIQRYNTDQALRALYEMEGSSRLSSLCSSHDIYEDEQADLVLPTV</sequence>